<protein>
    <submittedName>
        <fullName evidence="1">Head to tail adaptor</fullName>
    </submittedName>
</protein>
<name>A0A8S5TZZ2_9CAUD</name>
<organism evidence="1">
    <name type="scientific">Myoviridae sp. ctCuC1</name>
    <dbReference type="NCBI Taxonomy" id="2825055"/>
    <lineage>
        <taxon>Viruses</taxon>
        <taxon>Duplodnaviria</taxon>
        <taxon>Heunggongvirae</taxon>
        <taxon>Uroviricota</taxon>
        <taxon>Caudoviricetes</taxon>
    </lineage>
</organism>
<accession>A0A8S5TZZ2</accession>
<sequence>MIGIVSQASNIKKEGHPEYTKETFLLLYPQFRGVLPDAALDMYVHLGLSCVNYRRFNRMWKAAIGLFIAHFCTLYLQSMQPEGADASQVLASASSAGMVTSESADGVSYSRDGSALNDLNGWAAFKMTTFGVQFATMAKLVGRGGMYVW</sequence>
<proteinExistence type="predicted"/>
<reference evidence="1" key="1">
    <citation type="journal article" date="2021" name="Proc. Natl. Acad. Sci. U.S.A.">
        <title>A Catalog of Tens of Thousands of Viruses from Human Metagenomes Reveals Hidden Associations with Chronic Diseases.</title>
        <authorList>
            <person name="Tisza M.J."/>
            <person name="Buck C.B."/>
        </authorList>
    </citation>
    <scope>NUCLEOTIDE SEQUENCE</scope>
    <source>
        <strain evidence="1">CtCuC1</strain>
    </source>
</reference>
<dbReference type="Pfam" id="PF13262">
    <property type="entry name" value="DUF4054"/>
    <property type="match status" value="1"/>
</dbReference>
<dbReference type="InterPro" id="IPR025127">
    <property type="entry name" value="DUF4054"/>
</dbReference>
<dbReference type="EMBL" id="BK015968">
    <property type="protein sequence ID" value="DAF87772.1"/>
    <property type="molecule type" value="Genomic_DNA"/>
</dbReference>
<evidence type="ECO:0000313" key="1">
    <source>
        <dbReference type="EMBL" id="DAF87772.1"/>
    </source>
</evidence>